<gene>
    <name evidence="2" type="ORF">BaRGS_00013475</name>
</gene>
<protein>
    <submittedName>
        <fullName evidence="2">Uncharacterized protein</fullName>
    </submittedName>
</protein>
<dbReference type="EMBL" id="JACVVK020000076">
    <property type="protein sequence ID" value="KAK7495293.1"/>
    <property type="molecule type" value="Genomic_DNA"/>
</dbReference>
<feature type="compositionally biased region" description="Polar residues" evidence="1">
    <location>
        <begin position="72"/>
        <end position="83"/>
    </location>
</feature>
<dbReference type="Proteomes" id="UP001519460">
    <property type="component" value="Unassembled WGS sequence"/>
</dbReference>
<evidence type="ECO:0000313" key="3">
    <source>
        <dbReference type="Proteomes" id="UP001519460"/>
    </source>
</evidence>
<proteinExistence type="predicted"/>
<feature type="region of interest" description="Disordered" evidence="1">
    <location>
        <begin position="56"/>
        <end position="83"/>
    </location>
</feature>
<dbReference type="AlphaFoldDB" id="A0ABD0L740"/>
<keyword evidence="3" id="KW-1185">Reference proteome</keyword>
<sequence length="83" mass="8914">MEPIARGVGDSGMLTCHKVSAHGAGERSHYHSLALVSVSLQQIPRQPCTRHLPLAIHKQSPLTPARGDNLTDDQPSHGQNGDM</sequence>
<comment type="caution">
    <text evidence="2">The sequence shown here is derived from an EMBL/GenBank/DDBJ whole genome shotgun (WGS) entry which is preliminary data.</text>
</comment>
<evidence type="ECO:0000256" key="1">
    <source>
        <dbReference type="SAM" id="MobiDB-lite"/>
    </source>
</evidence>
<evidence type="ECO:0000313" key="2">
    <source>
        <dbReference type="EMBL" id="KAK7495293.1"/>
    </source>
</evidence>
<organism evidence="2 3">
    <name type="scientific">Batillaria attramentaria</name>
    <dbReference type="NCBI Taxonomy" id="370345"/>
    <lineage>
        <taxon>Eukaryota</taxon>
        <taxon>Metazoa</taxon>
        <taxon>Spiralia</taxon>
        <taxon>Lophotrochozoa</taxon>
        <taxon>Mollusca</taxon>
        <taxon>Gastropoda</taxon>
        <taxon>Caenogastropoda</taxon>
        <taxon>Sorbeoconcha</taxon>
        <taxon>Cerithioidea</taxon>
        <taxon>Batillariidae</taxon>
        <taxon>Batillaria</taxon>
    </lineage>
</organism>
<name>A0ABD0L740_9CAEN</name>
<reference evidence="2 3" key="1">
    <citation type="journal article" date="2023" name="Sci. Data">
        <title>Genome assembly of the Korean intertidal mud-creeper Batillaria attramentaria.</title>
        <authorList>
            <person name="Patra A.K."/>
            <person name="Ho P.T."/>
            <person name="Jun S."/>
            <person name="Lee S.J."/>
            <person name="Kim Y."/>
            <person name="Won Y.J."/>
        </authorList>
    </citation>
    <scope>NUCLEOTIDE SEQUENCE [LARGE SCALE GENOMIC DNA]</scope>
    <source>
        <strain evidence="2">Wonlab-2016</strain>
    </source>
</reference>
<accession>A0ABD0L740</accession>